<evidence type="ECO:0000313" key="1">
    <source>
        <dbReference type="EMBL" id="MCU7618638.1"/>
    </source>
</evidence>
<gene>
    <name evidence="1" type="ORF">NZ698_15695</name>
</gene>
<dbReference type="RefSeq" id="WP_263004148.1">
    <property type="nucleotide sequence ID" value="NZ_JAOTEM010000004.1"/>
</dbReference>
<dbReference type="EMBL" id="JAOTEM010000004">
    <property type="protein sequence ID" value="MCU7618638.1"/>
    <property type="molecule type" value="Genomic_DNA"/>
</dbReference>
<dbReference type="Proteomes" id="UP001208649">
    <property type="component" value="Unassembled WGS sequence"/>
</dbReference>
<proteinExistence type="predicted"/>
<name>A0ABT2W9I9_9FLAO</name>
<evidence type="ECO:0000313" key="2">
    <source>
        <dbReference type="Proteomes" id="UP001208649"/>
    </source>
</evidence>
<comment type="caution">
    <text evidence="1">The sequence shown here is derived from an EMBL/GenBank/DDBJ whole genome shotgun (WGS) entry which is preliminary data.</text>
</comment>
<protein>
    <submittedName>
        <fullName evidence="1">Uncharacterized protein</fullName>
    </submittedName>
</protein>
<sequence>MFDEIEFKNNIQSKYITEYGAEIGEVFCRIFERSLNNDILDDLFNEIEKFGFFDREKFDKKYLVETNIIESKNAMISAIIKESKYNEHFMTWEKGSEFLEKFLNQFDRIENVYQNAYWEKSTSNNSYKDELDMMGWSGISKYNYYDYGFVIISERKIGILWFGDDS</sequence>
<accession>A0ABT2W9I9</accession>
<organism evidence="1 2">
    <name type="scientific">Chryseobacterium edaphi</name>
    <dbReference type="NCBI Taxonomy" id="2976532"/>
    <lineage>
        <taxon>Bacteria</taxon>
        <taxon>Pseudomonadati</taxon>
        <taxon>Bacteroidota</taxon>
        <taxon>Flavobacteriia</taxon>
        <taxon>Flavobacteriales</taxon>
        <taxon>Weeksellaceae</taxon>
        <taxon>Chryseobacterium group</taxon>
        <taxon>Chryseobacterium</taxon>
    </lineage>
</organism>
<reference evidence="2" key="1">
    <citation type="submission" date="2023-07" db="EMBL/GenBank/DDBJ databases">
        <title>Chryseobacterium sp. strain PBS4-4 Genome sequencing and assembly.</title>
        <authorList>
            <person name="Jung Y."/>
        </authorList>
    </citation>
    <scope>NUCLEOTIDE SEQUENCE [LARGE SCALE GENOMIC DNA]</scope>
    <source>
        <strain evidence="2">PBS4-4</strain>
    </source>
</reference>
<keyword evidence="2" id="KW-1185">Reference proteome</keyword>